<dbReference type="EMBL" id="JAUDFV010000027">
    <property type="protein sequence ID" value="KAL2737900.1"/>
    <property type="molecule type" value="Genomic_DNA"/>
</dbReference>
<sequence>MKIEIVIDHTLKYLLNQRDEQTKPADSQGRSGWHHLLQWEVVVYASEAFYHMVATSIEINLLPST</sequence>
<comment type="caution">
    <text evidence="1">The sequence shown here is derived from an EMBL/GenBank/DDBJ whole genome shotgun (WGS) entry which is preliminary data.</text>
</comment>
<accession>A0ABD2BYQ0</accession>
<gene>
    <name evidence="1" type="ORF">V1478_001986</name>
</gene>
<reference evidence="1 2" key="1">
    <citation type="journal article" date="2024" name="Ann. Entomol. Soc. Am.">
        <title>Genomic analyses of the southern and eastern yellowjacket wasps (Hymenoptera: Vespidae) reveal evolutionary signatures of social life.</title>
        <authorList>
            <person name="Catto M.A."/>
            <person name="Caine P.B."/>
            <person name="Orr S.E."/>
            <person name="Hunt B.G."/>
            <person name="Goodisman M.A.D."/>
        </authorList>
    </citation>
    <scope>NUCLEOTIDE SEQUENCE [LARGE SCALE GENOMIC DNA]</scope>
    <source>
        <strain evidence="1">233</strain>
        <tissue evidence="1">Head and thorax</tissue>
    </source>
</reference>
<organism evidence="1 2">
    <name type="scientific">Vespula squamosa</name>
    <name type="common">Southern yellow jacket</name>
    <name type="synonym">Wasp</name>
    <dbReference type="NCBI Taxonomy" id="30214"/>
    <lineage>
        <taxon>Eukaryota</taxon>
        <taxon>Metazoa</taxon>
        <taxon>Ecdysozoa</taxon>
        <taxon>Arthropoda</taxon>
        <taxon>Hexapoda</taxon>
        <taxon>Insecta</taxon>
        <taxon>Pterygota</taxon>
        <taxon>Neoptera</taxon>
        <taxon>Endopterygota</taxon>
        <taxon>Hymenoptera</taxon>
        <taxon>Apocrita</taxon>
        <taxon>Aculeata</taxon>
        <taxon>Vespoidea</taxon>
        <taxon>Vespidae</taxon>
        <taxon>Vespinae</taxon>
        <taxon>Vespula</taxon>
    </lineage>
</organism>
<evidence type="ECO:0000313" key="2">
    <source>
        <dbReference type="Proteomes" id="UP001607302"/>
    </source>
</evidence>
<keyword evidence="2" id="KW-1185">Reference proteome</keyword>
<proteinExistence type="predicted"/>
<evidence type="ECO:0000313" key="1">
    <source>
        <dbReference type="EMBL" id="KAL2737900.1"/>
    </source>
</evidence>
<protein>
    <submittedName>
        <fullName evidence="1">Uncharacterized protein</fullName>
    </submittedName>
</protein>
<name>A0ABD2BYQ0_VESSQ</name>
<dbReference type="AlphaFoldDB" id="A0ABD2BYQ0"/>
<dbReference type="Proteomes" id="UP001607302">
    <property type="component" value="Unassembled WGS sequence"/>
</dbReference>